<dbReference type="InterPro" id="IPR051782">
    <property type="entry name" value="ABC_Transporter_VariousFunc"/>
</dbReference>
<protein>
    <submittedName>
        <fullName evidence="5">ABC superfamily ATP binding cassette transporter, ABC protein</fullName>
        <ecNumber evidence="5">3.6.3.-</ecNumber>
    </submittedName>
</protein>
<dbReference type="SMART" id="SM00382">
    <property type="entry name" value="AAA"/>
    <property type="match status" value="1"/>
</dbReference>
<keyword evidence="1" id="KW-0813">Transport</keyword>
<evidence type="ECO:0000259" key="4">
    <source>
        <dbReference type="PROSITE" id="PS50893"/>
    </source>
</evidence>
<dbReference type="GO" id="GO:0016887">
    <property type="term" value="F:ATP hydrolysis activity"/>
    <property type="evidence" value="ECO:0007669"/>
    <property type="project" value="InterPro"/>
</dbReference>
<sequence length="249" mass="27781">MSMEAEIMLEIKNLSKFYGNKKAVENLSISVQSGDIYGFIGANGAGKTTTIKAVVGIHDFENGSITIDGHSIKEEPVICKKMMAYIPDNPDLYEHLTGFQYINFIADLFEVSTEIRRERIQRYGDLFEMTKHFSGMISSYSHGMKQRTAIISALVHSPKLLILDEPFVGLDPKATFLLKKIMHECVSDGGAIFFSTHVLDVAEKLCNKIAIIKNGKLIASGNTEEVKGNKSLETFFMEVQDNEQNLDTN</sequence>
<dbReference type="CDD" id="cd03230">
    <property type="entry name" value="ABC_DR_subfamily_A"/>
    <property type="match status" value="1"/>
</dbReference>
<keyword evidence="3" id="KW-0067">ATP-binding</keyword>
<dbReference type="InterPro" id="IPR027417">
    <property type="entry name" value="P-loop_NTPase"/>
</dbReference>
<comment type="caution">
    <text evidence="5">The sequence shown here is derived from an EMBL/GenBank/DDBJ whole genome shotgun (WGS) entry which is preliminary data.</text>
</comment>
<dbReference type="EC" id="3.6.3.-" evidence="5"/>
<dbReference type="SUPFAM" id="SSF52540">
    <property type="entry name" value="P-loop containing nucleoside triphosphate hydrolases"/>
    <property type="match status" value="1"/>
</dbReference>
<keyword evidence="6" id="KW-1185">Reference proteome</keyword>
<reference evidence="5 6" key="1">
    <citation type="submission" date="2011-06" db="EMBL/GenBank/DDBJ databases">
        <authorList>
            <person name="Muzny D."/>
            <person name="Qin X."/>
            <person name="Deng J."/>
            <person name="Jiang H."/>
            <person name="Liu Y."/>
            <person name="Qu J."/>
            <person name="Song X.-Z."/>
            <person name="Zhang L."/>
            <person name="Thornton R."/>
            <person name="Coyle M."/>
            <person name="Francisco L."/>
            <person name="Jackson L."/>
            <person name="Javaid M."/>
            <person name="Korchina V."/>
            <person name="Kovar C."/>
            <person name="Mata R."/>
            <person name="Mathew T."/>
            <person name="Ngo R."/>
            <person name="Nguyen L."/>
            <person name="Nguyen N."/>
            <person name="Okwuonu G."/>
            <person name="Ongeri F."/>
            <person name="Pham C."/>
            <person name="Simmons D."/>
            <person name="Wilczek-Boney K."/>
            <person name="Hale W."/>
            <person name="Jakkamsetti A."/>
            <person name="Pham P."/>
            <person name="Ruth R."/>
            <person name="San Lucas F."/>
            <person name="Warren J."/>
            <person name="Zhang J."/>
            <person name="Zhao Z."/>
            <person name="Zhou C."/>
            <person name="Zhu D."/>
            <person name="Lee S."/>
            <person name="Bess C."/>
            <person name="Blankenburg K."/>
            <person name="Forbes L."/>
            <person name="Fu Q."/>
            <person name="Gubbala S."/>
            <person name="Hirani K."/>
            <person name="Jayaseelan J.C."/>
            <person name="Lara F."/>
            <person name="Munidasa M."/>
            <person name="Palculict T."/>
            <person name="Patil S."/>
            <person name="Pu L.-L."/>
            <person name="Saada N."/>
            <person name="Tang L."/>
            <person name="Weissenberger G."/>
            <person name="Zhu Y."/>
            <person name="Hemphill L."/>
            <person name="Shang Y."/>
            <person name="Youmans B."/>
            <person name="Ayvaz T."/>
            <person name="Ross M."/>
            <person name="Santibanez J."/>
            <person name="Aqrawi P."/>
            <person name="Gross S."/>
            <person name="Joshi V."/>
            <person name="Fowler G."/>
            <person name="Nazareth L."/>
            <person name="Reid J."/>
            <person name="Worley K."/>
            <person name="Petrosino J."/>
            <person name="Highlander S."/>
            <person name="Gibbs R."/>
        </authorList>
    </citation>
    <scope>NUCLEOTIDE SEQUENCE [LARGE SCALE GENOMIC DNA]</scope>
    <source>
        <strain evidence="5 6">ATCC 29427</strain>
    </source>
</reference>
<dbReference type="PANTHER" id="PTHR42939">
    <property type="entry name" value="ABC TRANSPORTER ATP-BINDING PROTEIN ALBC-RELATED"/>
    <property type="match status" value="1"/>
</dbReference>
<evidence type="ECO:0000256" key="3">
    <source>
        <dbReference type="ARBA" id="ARBA00022840"/>
    </source>
</evidence>
<proteinExistence type="predicted"/>
<evidence type="ECO:0000313" key="6">
    <source>
        <dbReference type="Proteomes" id="UP000003422"/>
    </source>
</evidence>
<organism evidence="5 6">
    <name type="scientific">Peptoniphilus indolicus ATCC 29427</name>
    <dbReference type="NCBI Taxonomy" id="997350"/>
    <lineage>
        <taxon>Bacteria</taxon>
        <taxon>Bacillati</taxon>
        <taxon>Bacillota</taxon>
        <taxon>Tissierellia</taxon>
        <taxon>Tissierellales</taxon>
        <taxon>Peptoniphilaceae</taxon>
        <taxon>Peptoniphilus</taxon>
    </lineage>
</organism>
<keyword evidence="2" id="KW-0547">Nucleotide-binding</keyword>
<keyword evidence="5" id="KW-0378">Hydrolase</keyword>
<feature type="domain" description="ABC transporter" evidence="4">
    <location>
        <begin position="9"/>
        <end position="239"/>
    </location>
</feature>
<accession>G4D6T2</accession>
<dbReference type="Proteomes" id="UP000003422">
    <property type="component" value="Unassembled WGS sequence"/>
</dbReference>
<evidence type="ECO:0000256" key="2">
    <source>
        <dbReference type="ARBA" id="ARBA00022741"/>
    </source>
</evidence>
<name>G4D6T2_9FIRM</name>
<evidence type="ECO:0000256" key="1">
    <source>
        <dbReference type="ARBA" id="ARBA00022448"/>
    </source>
</evidence>
<dbReference type="InterPro" id="IPR003439">
    <property type="entry name" value="ABC_transporter-like_ATP-bd"/>
</dbReference>
<dbReference type="GO" id="GO:0005524">
    <property type="term" value="F:ATP binding"/>
    <property type="evidence" value="ECO:0007669"/>
    <property type="project" value="UniProtKB-KW"/>
</dbReference>
<dbReference type="eggNOG" id="COG1131">
    <property type="taxonomic scope" value="Bacteria"/>
</dbReference>
<gene>
    <name evidence="5" type="primary">ecsA</name>
    <name evidence="5" type="ORF">HMPREF9129_2112</name>
</gene>
<dbReference type="HOGENOM" id="CLU_000604_1_2_9"/>
<dbReference type="EMBL" id="AGBB01000216">
    <property type="protein sequence ID" value="EGY76390.1"/>
    <property type="molecule type" value="Genomic_DNA"/>
</dbReference>
<dbReference type="AlphaFoldDB" id="G4D6T2"/>
<dbReference type="InterPro" id="IPR003593">
    <property type="entry name" value="AAA+_ATPase"/>
</dbReference>
<dbReference type="PANTHER" id="PTHR42939:SF1">
    <property type="entry name" value="ABC TRANSPORTER ATP-BINDING PROTEIN ALBC-RELATED"/>
    <property type="match status" value="1"/>
</dbReference>
<dbReference type="Gene3D" id="3.40.50.300">
    <property type="entry name" value="P-loop containing nucleotide triphosphate hydrolases"/>
    <property type="match status" value="1"/>
</dbReference>
<dbReference type="PATRIC" id="fig|997350.3.peg.2022"/>
<dbReference type="STRING" id="997350.HMPREF9129_2112"/>
<dbReference type="Pfam" id="PF00005">
    <property type="entry name" value="ABC_tran"/>
    <property type="match status" value="1"/>
</dbReference>
<dbReference type="PROSITE" id="PS50893">
    <property type="entry name" value="ABC_TRANSPORTER_2"/>
    <property type="match status" value="1"/>
</dbReference>
<evidence type="ECO:0000313" key="5">
    <source>
        <dbReference type="EMBL" id="EGY76390.1"/>
    </source>
</evidence>